<comment type="similarity">
    <text evidence="9">Belongs to the TrpF family.</text>
</comment>
<keyword evidence="8 9" id="KW-0413">Isomerase</keyword>
<dbReference type="NCBIfam" id="NF002295">
    <property type="entry name" value="PRK01222.1-1"/>
    <property type="match status" value="1"/>
</dbReference>
<comment type="catalytic activity">
    <reaction evidence="1 9">
        <text>N-(5-phospho-beta-D-ribosyl)anthranilate = 1-(2-carboxyphenylamino)-1-deoxy-D-ribulose 5-phosphate</text>
        <dbReference type="Rhea" id="RHEA:21540"/>
        <dbReference type="ChEBI" id="CHEBI:18277"/>
        <dbReference type="ChEBI" id="CHEBI:58613"/>
        <dbReference type="EC" id="5.3.1.24"/>
    </reaction>
</comment>
<proteinExistence type="inferred from homology"/>
<evidence type="ECO:0000259" key="10">
    <source>
        <dbReference type="Pfam" id="PF00697"/>
    </source>
</evidence>
<evidence type="ECO:0000256" key="9">
    <source>
        <dbReference type="HAMAP-Rule" id="MF_00135"/>
    </source>
</evidence>
<evidence type="ECO:0000313" key="11">
    <source>
        <dbReference type="EMBL" id="ADJ24117.1"/>
    </source>
</evidence>
<evidence type="ECO:0000256" key="4">
    <source>
        <dbReference type="ARBA" id="ARBA00022272"/>
    </source>
</evidence>
<sequence>MTTEAKICGIKTRDALTAALDGHADYVGFVFFAPSPRHLDIATARRLADQARGKAKIVALTVDADDATLDEISNAIAPDFFQLHGHETPERVAGVKTKFGRKIIKAIPVRTSKDAARAEAYTKVADLILFDAKAPSGATRPGGHGQVFDWTLLDAVSRDMPFMLSGGLTPGNIQEAMQATHAQAVDVSSGVETAPGVKDAELIRRFLHAVKTAKQG</sequence>
<dbReference type="RefSeq" id="WP_013216276.1">
    <property type="nucleotide sequence ID" value="NC_014313.1"/>
</dbReference>
<keyword evidence="6 9" id="KW-0822">Tryptophan biosynthesis</keyword>
<dbReference type="InterPro" id="IPR044643">
    <property type="entry name" value="TrpF_fam"/>
</dbReference>
<dbReference type="InterPro" id="IPR001240">
    <property type="entry name" value="PRAI_dom"/>
</dbReference>
<dbReference type="AlphaFoldDB" id="D8JRP9"/>
<dbReference type="PANTHER" id="PTHR42894">
    <property type="entry name" value="N-(5'-PHOSPHORIBOSYL)ANTHRANILATE ISOMERASE"/>
    <property type="match status" value="1"/>
</dbReference>
<dbReference type="Proteomes" id="UP000002033">
    <property type="component" value="Chromosome"/>
</dbReference>
<organism evidence="11 12">
    <name type="scientific">Hyphomicrobium denitrificans (strain ATCC 51888 / DSM 1869 / NCIMB 11706 / TK 0415)</name>
    <dbReference type="NCBI Taxonomy" id="582899"/>
    <lineage>
        <taxon>Bacteria</taxon>
        <taxon>Pseudomonadati</taxon>
        <taxon>Pseudomonadota</taxon>
        <taxon>Alphaproteobacteria</taxon>
        <taxon>Hyphomicrobiales</taxon>
        <taxon>Hyphomicrobiaceae</taxon>
        <taxon>Hyphomicrobium</taxon>
    </lineage>
</organism>
<feature type="domain" description="N-(5'phosphoribosyl) anthranilate isomerase (PRAI)" evidence="10">
    <location>
        <begin position="5"/>
        <end position="208"/>
    </location>
</feature>
<dbReference type="HAMAP" id="MF_00135">
    <property type="entry name" value="PRAI"/>
    <property type="match status" value="1"/>
</dbReference>
<evidence type="ECO:0000256" key="3">
    <source>
        <dbReference type="ARBA" id="ARBA00012572"/>
    </source>
</evidence>
<accession>D8JRP9</accession>
<dbReference type="SUPFAM" id="SSF51366">
    <property type="entry name" value="Ribulose-phoshate binding barrel"/>
    <property type="match status" value="1"/>
</dbReference>
<protein>
    <recommendedName>
        <fullName evidence="4 9">N-(5'-phosphoribosyl)anthranilate isomerase</fullName>
        <shortName evidence="9">PRAI</shortName>
        <ecNumber evidence="3 9">5.3.1.24</ecNumber>
    </recommendedName>
</protein>
<reference evidence="12" key="1">
    <citation type="journal article" date="2011" name="J. Bacteriol.">
        <title>Genome sequences of eight morphologically diverse alphaproteobacteria.</title>
        <authorList>
            <consortium name="US DOE Joint Genome Institute"/>
            <person name="Brown P.J."/>
            <person name="Kysela D.T."/>
            <person name="Buechlein A."/>
            <person name="Hemmerich C."/>
            <person name="Brun Y.V."/>
        </authorList>
    </citation>
    <scope>NUCLEOTIDE SEQUENCE [LARGE SCALE GENOMIC DNA]</scope>
    <source>
        <strain evidence="12">ATCC 51888 / DSM 1869 / NCIB 11706 / TK 0415</strain>
    </source>
</reference>
<name>D8JRP9_HYPDA</name>
<comment type="pathway">
    <text evidence="2 9">Amino-acid biosynthesis; L-tryptophan biosynthesis; L-tryptophan from chorismate: step 3/5.</text>
</comment>
<dbReference type="GO" id="GO:0000162">
    <property type="term" value="P:L-tryptophan biosynthetic process"/>
    <property type="evidence" value="ECO:0007669"/>
    <property type="project" value="UniProtKB-UniRule"/>
</dbReference>
<evidence type="ECO:0000256" key="1">
    <source>
        <dbReference type="ARBA" id="ARBA00001164"/>
    </source>
</evidence>
<gene>
    <name evidence="9" type="primary">trpF</name>
    <name evidence="11" type="ordered locus">Hden_2320</name>
</gene>
<keyword evidence="7 9" id="KW-0057">Aromatic amino acid biosynthesis</keyword>
<dbReference type="InterPro" id="IPR013785">
    <property type="entry name" value="Aldolase_TIM"/>
</dbReference>
<evidence type="ECO:0000256" key="5">
    <source>
        <dbReference type="ARBA" id="ARBA00022605"/>
    </source>
</evidence>
<dbReference type="OrthoDB" id="9796196at2"/>
<evidence type="ECO:0000256" key="8">
    <source>
        <dbReference type="ARBA" id="ARBA00023235"/>
    </source>
</evidence>
<keyword evidence="5 9" id="KW-0028">Amino-acid biosynthesis</keyword>
<dbReference type="STRING" id="582899.Hden_2320"/>
<evidence type="ECO:0000256" key="2">
    <source>
        <dbReference type="ARBA" id="ARBA00004664"/>
    </source>
</evidence>
<dbReference type="EMBL" id="CP002083">
    <property type="protein sequence ID" value="ADJ24117.1"/>
    <property type="molecule type" value="Genomic_DNA"/>
</dbReference>
<dbReference type="InterPro" id="IPR011060">
    <property type="entry name" value="RibuloseP-bd_barrel"/>
</dbReference>
<dbReference type="HOGENOM" id="CLU_076364_1_1_5"/>
<dbReference type="GO" id="GO:0004640">
    <property type="term" value="F:phosphoribosylanthranilate isomerase activity"/>
    <property type="evidence" value="ECO:0007669"/>
    <property type="project" value="UniProtKB-UniRule"/>
</dbReference>
<evidence type="ECO:0000256" key="7">
    <source>
        <dbReference type="ARBA" id="ARBA00023141"/>
    </source>
</evidence>
<dbReference type="PANTHER" id="PTHR42894:SF1">
    <property type="entry name" value="N-(5'-PHOSPHORIBOSYL)ANTHRANILATE ISOMERASE"/>
    <property type="match status" value="1"/>
</dbReference>
<evidence type="ECO:0000256" key="6">
    <source>
        <dbReference type="ARBA" id="ARBA00022822"/>
    </source>
</evidence>
<dbReference type="eggNOG" id="COG0135">
    <property type="taxonomic scope" value="Bacteria"/>
</dbReference>
<dbReference type="UniPathway" id="UPA00035">
    <property type="reaction ID" value="UER00042"/>
</dbReference>
<dbReference type="KEGG" id="hdn:Hden_2320"/>
<dbReference type="Pfam" id="PF00697">
    <property type="entry name" value="PRAI"/>
    <property type="match status" value="1"/>
</dbReference>
<dbReference type="Gene3D" id="3.20.20.70">
    <property type="entry name" value="Aldolase class I"/>
    <property type="match status" value="1"/>
</dbReference>
<dbReference type="CDD" id="cd00405">
    <property type="entry name" value="PRAI"/>
    <property type="match status" value="1"/>
</dbReference>
<keyword evidence="12" id="KW-1185">Reference proteome</keyword>
<evidence type="ECO:0000313" key="12">
    <source>
        <dbReference type="Proteomes" id="UP000002033"/>
    </source>
</evidence>
<dbReference type="EC" id="5.3.1.24" evidence="3 9"/>